<dbReference type="AlphaFoldDB" id="A0A9X5E896"/>
<evidence type="ECO:0000256" key="9">
    <source>
        <dbReference type="PROSITE-ProRule" id="PRU00284"/>
    </source>
</evidence>
<comment type="caution">
    <text evidence="13">The sequence shown here is derived from an EMBL/GenBank/DDBJ whole genome shotgun (WGS) entry which is preliminary data.</text>
</comment>
<evidence type="ECO:0000256" key="2">
    <source>
        <dbReference type="ARBA" id="ARBA00022475"/>
    </source>
</evidence>
<dbReference type="InterPro" id="IPR004089">
    <property type="entry name" value="MCPsignal_dom"/>
</dbReference>
<dbReference type="SMART" id="SM00304">
    <property type="entry name" value="HAMP"/>
    <property type="match status" value="2"/>
</dbReference>
<evidence type="ECO:0000256" key="7">
    <source>
        <dbReference type="ARBA" id="ARBA00023224"/>
    </source>
</evidence>
<dbReference type="Gene3D" id="1.10.287.950">
    <property type="entry name" value="Methyl-accepting chemotaxis protein"/>
    <property type="match status" value="1"/>
</dbReference>
<dbReference type="GO" id="GO:0007165">
    <property type="term" value="P:signal transduction"/>
    <property type="evidence" value="ECO:0007669"/>
    <property type="project" value="UniProtKB-KW"/>
</dbReference>
<evidence type="ECO:0000256" key="3">
    <source>
        <dbReference type="ARBA" id="ARBA00022500"/>
    </source>
</evidence>
<dbReference type="Gene3D" id="3.30.450.20">
    <property type="entry name" value="PAS domain"/>
    <property type="match status" value="1"/>
</dbReference>
<accession>A0A9X5E896</accession>
<dbReference type="Proteomes" id="UP000031532">
    <property type="component" value="Unassembled WGS sequence"/>
</dbReference>
<dbReference type="CDD" id="cd18774">
    <property type="entry name" value="PDC2_HK_sensor"/>
    <property type="match status" value="1"/>
</dbReference>
<comment type="subcellular location">
    <subcellularLocation>
        <location evidence="1">Cell membrane</location>
        <topology evidence="1">Multi-pass membrane protein</topology>
    </subcellularLocation>
</comment>
<dbReference type="GO" id="GO:0006935">
    <property type="term" value="P:chemotaxis"/>
    <property type="evidence" value="ECO:0007669"/>
    <property type="project" value="UniProtKB-KW"/>
</dbReference>
<dbReference type="Pfam" id="PF00015">
    <property type="entry name" value="MCPsignal"/>
    <property type="match status" value="1"/>
</dbReference>
<evidence type="ECO:0000259" key="11">
    <source>
        <dbReference type="PROSITE" id="PS50111"/>
    </source>
</evidence>
<keyword evidence="4 10" id="KW-0812">Transmembrane</keyword>
<dbReference type="CDD" id="cd12913">
    <property type="entry name" value="PDC1_MCP_like"/>
    <property type="match status" value="1"/>
</dbReference>
<evidence type="ECO:0000256" key="1">
    <source>
        <dbReference type="ARBA" id="ARBA00004651"/>
    </source>
</evidence>
<gene>
    <name evidence="13" type="ORF">QH73_0015740</name>
</gene>
<keyword evidence="14" id="KW-1185">Reference proteome</keyword>
<protein>
    <submittedName>
        <fullName evidence="13">Methyl-accepting chemotaxis protein</fullName>
    </submittedName>
</protein>
<dbReference type="InterPro" id="IPR033479">
    <property type="entry name" value="dCache_1"/>
</dbReference>
<evidence type="ECO:0000313" key="13">
    <source>
        <dbReference type="EMBL" id="NHC36079.1"/>
    </source>
</evidence>
<organism evidence="13 14">
    <name type="scientific">Scytonema millei VB511283</name>
    <dbReference type="NCBI Taxonomy" id="1245923"/>
    <lineage>
        <taxon>Bacteria</taxon>
        <taxon>Bacillati</taxon>
        <taxon>Cyanobacteriota</taxon>
        <taxon>Cyanophyceae</taxon>
        <taxon>Nostocales</taxon>
        <taxon>Scytonemataceae</taxon>
        <taxon>Scytonema</taxon>
    </lineage>
</organism>
<keyword evidence="2" id="KW-1003">Cell membrane</keyword>
<dbReference type="SUPFAM" id="SSF58104">
    <property type="entry name" value="Methyl-accepting chemotaxis protein (MCP) signaling domain"/>
    <property type="match status" value="1"/>
</dbReference>
<feature type="transmembrane region" description="Helical" evidence="10">
    <location>
        <begin position="322"/>
        <end position="349"/>
    </location>
</feature>
<evidence type="ECO:0000256" key="8">
    <source>
        <dbReference type="ARBA" id="ARBA00029447"/>
    </source>
</evidence>
<dbReference type="OrthoDB" id="419276at2"/>
<dbReference type="PROSITE" id="PS50885">
    <property type="entry name" value="HAMP"/>
    <property type="match status" value="2"/>
</dbReference>
<keyword evidence="7 9" id="KW-0807">Transducer</keyword>
<sequence length="797" mass="87246">MTTNQPTVSPSAPQNSPGRKIRFNSIGTVLFISVMGGALVSLGGISFFFYQSLKQQILAQIGDNLNTEVTSIEGKLEPVKQSMRDLAGTSELLSSKKTLNPELYDSLILEAFHKRPTLAMGMAMEQTAYAILPDRQWHGTYFYIDQKDPKQPGKRLAAPYDQLFQVDLFKEDNYPNQSYFKDPIAQGSESWTEPYSWYNIPMTSFSKVIRDRNNKILGITAIDVNLGALSDQISKSVIRNQGYFVLASEQGKLMSYPPAPDRAKNQSGYETVPELKAIWSKISSPDKKERSGLLWTGGKFWAYQRVPSTNWLMMAAVPEGVVLGPVLTITIAGALGAGLLLTTVVLLFVRSLNRRLRPILDECNKLAQADTETEMQMQQQDEIGRLSTSFFNLLKQVAANEDRIREEVSRTVSTQEQLKQAELNQQEGEALSMEVIHILDVVSAVEEGDLTVQADVSDRATGLVADTLNRLLEKLGQVLAQVYAAAEQVSVGSSALGQLAETVANNAATQAQEVEQVLQLTQQVGQSAQDSAGTVDRSNQSLTEVQSAVEQGQVALEAMTKGIDVLSQGTDRIIQKMKTLGEFVGLADQFVQDQSQIASLTQVLALNATLVAARASEQRDPRQFLVVAREFEAIAAQVSTLAQQTNEGLFTLQQRTDQIHSVVSAIDGEVQGLGGLVSDFTTGVEQSNQVFSNVRSSTVEVVQAGLGVSRSSDDILHATQSTAQAMNDIAELAKRTALLTQSTRLQSEQMQQLSRKLLSSIQFFRLPESALKQNATFSDLELLSEVEDAVAIELTTT</sequence>
<evidence type="ECO:0000259" key="12">
    <source>
        <dbReference type="PROSITE" id="PS50885"/>
    </source>
</evidence>
<keyword evidence="6 10" id="KW-0472">Membrane</keyword>
<dbReference type="Pfam" id="PF02743">
    <property type="entry name" value="dCache_1"/>
    <property type="match status" value="1"/>
</dbReference>
<dbReference type="PROSITE" id="PS50111">
    <property type="entry name" value="CHEMOTAXIS_TRANSDUC_2"/>
    <property type="match status" value="1"/>
</dbReference>
<evidence type="ECO:0000256" key="6">
    <source>
        <dbReference type="ARBA" id="ARBA00023136"/>
    </source>
</evidence>
<keyword evidence="5 10" id="KW-1133">Transmembrane helix</keyword>
<dbReference type="Pfam" id="PF00672">
    <property type="entry name" value="HAMP"/>
    <property type="match status" value="1"/>
</dbReference>
<reference evidence="13 14" key="1">
    <citation type="journal article" date="2015" name="Genome Announc.">
        <title>Draft Genome Sequence of the Terrestrial Cyanobacterium Scytonema millei VB511283, Isolated from Eastern India.</title>
        <authorList>
            <person name="Sen D."/>
            <person name="Chandrababunaidu M.M."/>
            <person name="Singh D."/>
            <person name="Sanghi N."/>
            <person name="Ghorai A."/>
            <person name="Mishra G.P."/>
            <person name="Madduluri M."/>
            <person name="Adhikary S.P."/>
            <person name="Tripathy S."/>
        </authorList>
    </citation>
    <scope>NUCLEOTIDE SEQUENCE [LARGE SCALE GENOMIC DNA]</scope>
    <source>
        <strain evidence="13 14">VB511283</strain>
    </source>
</reference>
<keyword evidence="3" id="KW-0145">Chemotaxis</keyword>
<feature type="domain" description="HAMP" evidence="12">
    <location>
        <begin position="429"/>
        <end position="480"/>
    </location>
</feature>
<dbReference type="RefSeq" id="WP_052290231.1">
    <property type="nucleotide sequence ID" value="NZ_JTJC03000004.1"/>
</dbReference>
<name>A0A9X5E896_9CYAN</name>
<proteinExistence type="inferred from homology"/>
<evidence type="ECO:0000256" key="10">
    <source>
        <dbReference type="SAM" id="Phobius"/>
    </source>
</evidence>
<dbReference type="GO" id="GO:0005886">
    <property type="term" value="C:plasma membrane"/>
    <property type="evidence" value="ECO:0007669"/>
    <property type="project" value="UniProtKB-SubCell"/>
</dbReference>
<feature type="domain" description="HAMP" evidence="12">
    <location>
        <begin position="350"/>
        <end position="402"/>
    </location>
</feature>
<dbReference type="PANTHER" id="PTHR32089">
    <property type="entry name" value="METHYL-ACCEPTING CHEMOTAXIS PROTEIN MCPB"/>
    <property type="match status" value="1"/>
</dbReference>
<comment type="similarity">
    <text evidence="8">Belongs to the methyl-accepting chemotaxis (MCP) protein family.</text>
</comment>
<dbReference type="Gene3D" id="6.10.340.10">
    <property type="match status" value="1"/>
</dbReference>
<evidence type="ECO:0000313" key="14">
    <source>
        <dbReference type="Proteomes" id="UP000031532"/>
    </source>
</evidence>
<feature type="domain" description="Methyl-accepting transducer" evidence="11">
    <location>
        <begin position="485"/>
        <end position="730"/>
    </location>
</feature>
<dbReference type="InterPro" id="IPR003660">
    <property type="entry name" value="HAMP_dom"/>
</dbReference>
<evidence type="ECO:0000256" key="5">
    <source>
        <dbReference type="ARBA" id="ARBA00022989"/>
    </source>
</evidence>
<dbReference type="SMART" id="SM00283">
    <property type="entry name" value="MA"/>
    <property type="match status" value="1"/>
</dbReference>
<dbReference type="EMBL" id="JTJC03000004">
    <property type="protein sequence ID" value="NHC36079.1"/>
    <property type="molecule type" value="Genomic_DNA"/>
</dbReference>
<evidence type="ECO:0000256" key="4">
    <source>
        <dbReference type="ARBA" id="ARBA00022692"/>
    </source>
</evidence>
<dbReference type="PANTHER" id="PTHR32089:SF112">
    <property type="entry name" value="LYSOZYME-LIKE PROTEIN-RELATED"/>
    <property type="match status" value="1"/>
</dbReference>
<feature type="transmembrane region" description="Helical" evidence="10">
    <location>
        <begin position="29"/>
        <end position="50"/>
    </location>
</feature>